<keyword evidence="1" id="KW-0472">Membrane</keyword>
<organism evidence="3 4">
    <name type="scientific">Hyalangium minutum</name>
    <dbReference type="NCBI Taxonomy" id="394096"/>
    <lineage>
        <taxon>Bacteria</taxon>
        <taxon>Pseudomonadati</taxon>
        <taxon>Myxococcota</taxon>
        <taxon>Myxococcia</taxon>
        <taxon>Myxococcales</taxon>
        <taxon>Cystobacterineae</taxon>
        <taxon>Archangiaceae</taxon>
        <taxon>Hyalangium</taxon>
    </lineage>
</organism>
<evidence type="ECO:0000313" key="4">
    <source>
        <dbReference type="Proteomes" id="UP000028725"/>
    </source>
</evidence>
<dbReference type="STRING" id="394096.DB31_0297"/>
<accession>A0A085WWH3</accession>
<comment type="caution">
    <text evidence="3">The sequence shown here is derived from an EMBL/GenBank/DDBJ whole genome shotgun (WGS) entry which is preliminary data.</text>
</comment>
<reference evidence="3 4" key="1">
    <citation type="submission" date="2014-04" db="EMBL/GenBank/DDBJ databases">
        <title>Genome assembly of Hyalangium minutum DSM 14724.</title>
        <authorList>
            <person name="Sharma G."/>
            <person name="Subramanian S."/>
        </authorList>
    </citation>
    <scope>NUCLEOTIDE SEQUENCE [LARGE SCALE GENOMIC DNA]</scope>
    <source>
        <strain evidence="3 4">DSM 14724</strain>
    </source>
</reference>
<evidence type="ECO:0000256" key="1">
    <source>
        <dbReference type="SAM" id="Phobius"/>
    </source>
</evidence>
<evidence type="ECO:0000259" key="2">
    <source>
        <dbReference type="Pfam" id="PF12158"/>
    </source>
</evidence>
<dbReference type="EMBL" id="JMCB01000001">
    <property type="protein sequence ID" value="KFE72036.1"/>
    <property type="molecule type" value="Genomic_DNA"/>
</dbReference>
<protein>
    <recommendedName>
        <fullName evidence="2">DUF3592 domain-containing protein</fullName>
    </recommendedName>
</protein>
<keyword evidence="1" id="KW-0812">Transmembrane</keyword>
<feature type="transmembrane region" description="Helical" evidence="1">
    <location>
        <begin position="126"/>
        <end position="147"/>
    </location>
</feature>
<keyword evidence="1" id="KW-1133">Transmembrane helix</keyword>
<gene>
    <name evidence="3" type="ORF">DB31_0297</name>
</gene>
<keyword evidence="4" id="KW-1185">Reference proteome</keyword>
<dbReference type="Pfam" id="PF12158">
    <property type="entry name" value="DUF3592"/>
    <property type="match status" value="1"/>
</dbReference>
<dbReference type="Proteomes" id="UP000028725">
    <property type="component" value="Unassembled WGS sequence"/>
</dbReference>
<proteinExistence type="predicted"/>
<name>A0A085WWH3_9BACT</name>
<dbReference type="RefSeq" id="WP_044180923.1">
    <property type="nucleotide sequence ID" value="NZ_JMCB01000001.1"/>
</dbReference>
<evidence type="ECO:0000313" key="3">
    <source>
        <dbReference type="EMBL" id="KFE72036.1"/>
    </source>
</evidence>
<sequence length="174" mass="18419">MLRSVLLGLAMLVFGGALAFGGGRSLYRAYTSQRWPAVPGHVLSSSVEKIRSRRSMSFMPHVSYEYAVNGKTYTSETLAFGAGITAGAIEDANAYVHHYPKGSEVQIHYAPDDASLACLDCGSVGIADYIVAGGGSVLVGLALIGLLDPLRSVLRSRERARGELSVSGAPTRRT</sequence>
<dbReference type="OrthoDB" id="4750277at2"/>
<dbReference type="AlphaFoldDB" id="A0A085WWH3"/>
<dbReference type="InterPro" id="IPR021994">
    <property type="entry name" value="DUF3592"/>
</dbReference>
<feature type="domain" description="DUF3592" evidence="2">
    <location>
        <begin position="38"/>
        <end position="121"/>
    </location>
</feature>